<dbReference type="EMBL" id="CAWUPB010001108">
    <property type="protein sequence ID" value="CAK7338078.1"/>
    <property type="molecule type" value="Genomic_DNA"/>
</dbReference>
<proteinExistence type="predicted"/>
<sequence length="90" mass="9507">MEATSGPGSSNAEAANPSGSHDMATDKLDVARLLVEAEMRSQIDSSVVGPPSTTHRASDLNRTAMRLDKASRRMTTRSGHLRNKGGGSRV</sequence>
<evidence type="ECO:0000313" key="3">
    <source>
        <dbReference type="Proteomes" id="UP001314170"/>
    </source>
</evidence>
<evidence type="ECO:0000256" key="1">
    <source>
        <dbReference type="SAM" id="MobiDB-lite"/>
    </source>
</evidence>
<name>A0AAV1RQW2_9ROSI</name>
<dbReference type="Proteomes" id="UP001314170">
    <property type="component" value="Unassembled WGS sequence"/>
</dbReference>
<protein>
    <submittedName>
        <fullName evidence="2">Uncharacterized protein</fullName>
    </submittedName>
</protein>
<feature type="region of interest" description="Disordered" evidence="1">
    <location>
        <begin position="67"/>
        <end position="90"/>
    </location>
</feature>
<keyword evidence="3" id="KW-1185">Reference proteome</keyword>
<comment type="caution">
    <text evidence="2">The sequence shown here is derived from an EMBL/GenBank/DDBJ whole genome shotgun (WGS) entry which is preliminary data.</text>
</comment>
<reference evidence="2 3" key="1">
    <citation type="submission" date="2024-01" db="EMBL/GenBank/DDBJ databases">
        <authorList>
            <person name="Waweru B."/>
        </authorList>
    </citation>
    <scope>NUCLEOTIDE SEQUENCE [LARGE SCALE GENOMIC DNA]</scope>
</reference>
<gene>
    <name evidence="2" type="ORF">DCAF_LOCUS13119</name>
</gene>
<evidence type="ECO:0000313" key="2">
    <source>
        <dbReference type="EMBL" id="CAK7338078.1"/>
    </source>
</evidence>
<dbReference type="AlphaFoldDB" id="A0AAV1RQW2"/>
<feature type="region of interest" description="Disordered" evidence="1">
    <location>
        <begin position="1"/>
        <end position="27"/>
    </location>
</feature>
<feature type="non-terminal residue" evidence="2">
    <location>
        <position position="90"/>
    </location>
</feature>
<organism evidence="2 3">
    <name type="scientific">Dovyalis caffra</name>
    <dbReference type="NCBI Taxonomy" id="77055"/>
    <lineage>
        <taxon>Eukaryota</taxon>
        <taxon>Viridiplantae</taxon>
        <taxon>Streptophyta</taxon>
        <taxon>Embryophyta</taxon>
        <taxon>Tracheophyta</taxon>
        <taxon>Spermatophyta</taxon>
        <taxon>Magnoliopsida</taxon>
        <taxon>eudicotyledons</taxon>
        <taxon>Gunneridae</taxon>
        <taxon>Pentapetalae</taxon>
        <taxon>rosids</taxon>
        <taxon>fabids</taxon>
        <taxon>Malpighiales</taxon>
        <taxon>Salicaceae</taxon>
        <taxon>Flacourtieae</taxon>
        <taxon>Dovyalis</taxon>
    </lineage>
</organism>
<accession>A0AAV1RQW2</accession>
<feature type="compositionally biased region" description="Polar residues" evidence="1">
    <location>
        <begin position="1"/>
        <end position="19"/>
    </location>
</feature>
<feature type="compositionally biased region" description="Basic residues" evidence="1">
    <location>
        <begin position="72"/>
        <end position="83"/>
    </location>
</feature>